<evidence type="ECO:0000256" key="6">
    <source>
        <dbReference type="NCBIfam" id="TIGR01068"/>
    </source>
</evidence>
<dbReference type="CDD" id="cd02947">
    <property type="entry name" value="TRX_family"/>
    <property type="match status" value="1"/>
</dbReference>
<dbReference type="InterPro" id="IPR017937">
    <property type="entry name" value="Thioredoxin_CS"/>
</dbReference>
<evidence type="ECO:0000256" key="1">
    <source>
        <dbReference type="ARBA" id="ARBA00008987"/>
    </source>
</evidence>
<sequence>MSPTPNLGGAPDAADLIKDATIETFQADVLDASTEVPVIVDFWASWCGPCRTLGPILEKATLARGGKVKMVKVDTDKNQMLAQQLRIQSLPTVMAFVNGQPVDGFMGAVPESEVNSFLDRIIAAAEQMGLGGGQPQALNIGEVIAAGEQALAQGDLGMAMQAFGQAAQQAEPGSDEQVEAIAGAARVQLAAGDKEAARATLSQIPEDKQDHPALAQVRAQLELAGDTTDSSGLAELRAAHERNPEDQEAAFAYAEAQISAGDTEGGMATLLDMIAKDREWNEGAAKAKLLTVFDALGAAHPEVKKARRRLSSLLFS</sequence>
<keyword evidence="4" id="KW-1015">Disulfide bond</keyword>
<dbReference type="Proteomes" id="UP001595607">
    <property type="component" value="Unassembled WGS sequence"/>
</dbReference>
<protein>
    <recommendedName>
        <fullName evidence="6">Thioredoxin</fullName>
    </recommendedName>
</protein>
<reference evidence="9" key="1">
    <citation type="journal article" date="2019" name="Int. J. Syst. Evol. Microbiol.">
        <title>The Global Catalogue of Microorganisms (GCM) 10K type strain sequencing project: providing services to taxonomists for standard genome sequencing and annotation.</title>
        <authorList>
            <consortium name="The Broad Institute Genomics Platform"/>
            <consortium name="The Broad Institute Genome Sequencing Center for Infectious Disease"/>
            <person name="Wu L."/>
            <person name="Ma J."/>
        </authorList>
    </citation>
    <scope>NUCLEOTIDE SEQUENCE [LARGE SCALE GENOMIC DNA]</scope>
    <source>
        <strain evidence="9">KCTC 22245</strain>
    </source>
</reference>
<accession>A0ABV7MBZ4</accession>
<dbReference type="Pfam" id="PF14559">
    <property type="entry name" value="TPR_19"/>
    <property type="match status" value="1"/>
</dbReference>
<dbReference type="EMBL" id="JBHRVA010000002">
    <property type="protein sequence ID" value="MFC3302312.1"/>
    <property type="molecule type" value="Genomic_DNA"/>
</dbReference>
<dbReference type="SUPFAM" id="SSF52833">
    <property type="entry name" value="Thioredoxin-like"/>
    <property type="match status" value="1"/>
</dbReference>
<dbReference type="PRINTS" id="PR00421">
    <property type="entry name" value="THIOREDOXIN"/>
</dbReference>
<comment type="similarity">
    <text evidence="1">Belongs to the thioredoxin family.</text>
</comment>
<evidence type="ECO:0000256" key="3">
    <source>
        <dbReference type="ARBA" id="ARBA00022982"/>
    </source>
</evidence>
<dbReference type="InterPro" id="IPR013766">
    <property type="entry name" value="Thioredoxin_domain"/>
</dbReference>
<dbReference type="Pfam" id="PF14561">
    <property type="entry name" value="TPR_20"/>
    <property type="match status" value="1"/>
</dbReference>
<evidence type="ECO:0000256" key="4">
    <source>
        <dbReference type="ARBA" id="ARBA00023157"/>
    </source>
</evidence>
<keyword evidence="9" id="KW-1185">Reference proteome</keyword>
<dbReference type="PROSITE" id="PS00194">
    <property type="entry name" value="THIOREDOXIN_1"/>
    <property type="match status" value="1"/>
</dbReference>
<dbReference type="RefSeq" id="WP_189570454.1">
    <property type="nucleotide sequence ID" value="NZ_BMXU01000001.1"/>
</dbReference>
<keyword evidence="3" id="KW-0249">Electron transport</keyword>
<name>A0ABV7MBZ4_9PROT</name>
<keyword evidence="5" id="KW-0676">Redox-active center</keyword>
<dbReference type="Pfam" id="PF00085">
    <property type="entry name" value="Thioredoxin"/>
    <property type="match status" value="1"/>
</dbReference>
<dbReference type="NCBIfam" id="TIGR01068">
    <property type="entry name" value="thioredoxin"/>
    <property type="match status" value="1"/>
</dbReference>
<dbReference type="InterPro" id="IPR011990">
    <property type="entry name" value="TPR-like_helical_dom_sf"/>
</dbReference>
<organism evidence="8 9">
    <name type="scientific">Parvularcula lutaonensis</name>
    <dbReference type="NCBI Taxonomy" id="491923"/>
    <lineage>
        <taxon>Bacteria</taxon>
        <taxon>Pseudomonadati</taxon>
        <taxon>Pseudomonadota</taxon>
        <taxon>Alphaproteobacteria</taxon>
        <taxon>Parvularculales</taxon>
        <taxon>Parvularculaceae</taxon>
        <taxon>Parvularcula</taxon>
    </lineage>
</organism>
<dbReference type="Gene3D" id="3.40.30.10">
    <property type="entry name" value="Glutaredoxin"/>
    <property type="match status" value="1"/>
</dbReference>
<keyword evidence="2" id="KW-0813">Transport</keyword>
<proteinExistence type="inferred from homology"/>
<dbReference type="PANTHER" id="PTHR45663">
    <property type="entry name" value="GEO12009P1"/>
    <property type="match status" value="1"/>
</dbReference>
<evidence type="ECO:0000313" key="8">
    <source>
        <dbReference type="EMBL" id="MFC3302312.1"/>
    </source>
</evidence>
<evidence type="ECO:0000259" key="7">
    <source>
        <dbReference type="PROSITE" id="PS51352"/>
    </source>
</evidence>
<dbReference type="InterPro" id="IPR005746">
    <property type="entry name" value="Thioredoxin"/>
</dbReference>
<dbReference type="InterPro" id="IPR036249">
    <property type="entry name" value="Thioredoxin-like_sf"/>
</dbReference>
<dbReference type="Gene3D" id="1.25.40.10">
    <property type="entry name" value="Tetratricopeptide repeat domain"/>
    <property type="match status" value="2"/>
</dbReference>
<evidence type="ECO:0000313" key="9">
    <source>
        <dbReference type="Proteomes" id="UP001595607"/>
    </source>
</evidence>
<dbReference type="PROSITE" id="PS51352">
    <property type="entry name" value="THIOREDOXIN_2"/>
    <property type="match status" value="1"/>
</dbReference>
<evidence type="ECO:0000256" key="2">
    <source>
        <dbReference type="ARBA" id="ARBA00022448"/>
    </source>
</evidence>
<comment type="caution">
    <text evidence="8">The sequence shown here is derived from an EMBL/GenBank/DDBJ whole genome shotgun (WGS) entry which is preliminary data.</text>
</comment>
<evidence type="ECO:0000256" key="5">
    <source>
        <dbReference type="ARBA" id="ARBA00023284"/>
    </source>
</evidence>
<dbReference type="SUPFAM" id="SSF48452">
    <property type="entry name" value="TPR-like"/>
    <property type="match status" value="1"/>
</dbReference>
<gene>
    <name evidence="8" type="primary">trxA</name>
    <name evidence="8" type="ORF">ACFONP_06155</name>
</gene>
<feature type="domain" description="Thioredoxin" evidence="7">
    <location>
        <begin position="11"/>
        <end position="123"/>
    </location>
</feature>
<dbReference type="PANTHER" id="PTHR45663:SF11">
    <property type="entry name" value="GEO12009P1"/>
    <property type="match status" value="1"/>
</dbReference>